<evidence type="ECO:0000256" key="2">
    <source>
        <dbReference type="SAM" id="MobiDB-lite"/>
    </source>
</evidence>
<evidence type="ECO:0000313" key="4">
    <source>
        <dbReference type="Proteomes" id="UP000006038"/>
    </source>
</evidence>
<dbReference type="AlphaFoldDB" id="J3MFG0"/>
<sequence>MVSPGKRHYLTLGMLRDLFSALDEHGSMVLVDTFDALEPDALRAVPQLDLVAVGPVTAEEPRRRGVELLLPCDAKACMEWLDTKPPRSVVYASFGSILSVSKRQEEEMRRGLDATGRPYLWVARNVAGEGGATLDGAAALAAASESDGGGVVRPAEGAVPPCRGVLRDALPVGLHPGEPRRRRAYGGRASVGRPDDGGGAGGGICRGRRPRQGGRRGGGVEGRTPELPGGGDGRRGGDQGTGRALGAPREGGGLPRRDVGEETPSVCVRGVNVTGNEMPRWASDWHAGCVGSQ</sequence>
<dbReference type="GO" id="GO:0080044">
    <property type="term" value="F:quercetin 7-O-glucosyltransferase activity"/>
    <property type="evidence" value="ECO:0007669"/>
    <property type="project" value="TreeGrafter"/>
</dbReference>
<organism evidence="3">
    <name type="scientific">Oryza brachyantha</name>
    <name type="common">malo sina</name>
    <dbReference type="NCBI Taxonomy" id="4533"/>
    <lineage>
        <taxon>Eukaryota</taxon>
        <taxon>Viridiplantae</taxon>
        <taxon>Streptophyta</taxon>
        <taxon>Embryophyta</taxon>
        <taxon>Tracheophyta</taxon>
        <taxon>Spermatophyta</taxon>
        <taxon>Magnoliopsida</taxon>
        <taxon>Liliopsida</taxon>
        <taxon>Poales</taxon>
        <taxon>Poaceae</taxon>
        <taxon>BOP clade</taxon>
        <taxon>Oryzoideae</taxon>
        <taxon>Oryzeae</taxon>
        <taxon>Oryzinae</taxon>
        <taxon>Oryza</taxon>
    </lineage>
</organism>
<reference evidence="3" key="2">
    <citation type="submission" date="2013-04" db="UniProtKB">
        <authorList>
            <consortium name="EnsemblPlants"/>
        </authorList>
    </citation>
    <scope>IDENTIFICATION</scope>
</reference>
<dbReference type="PANTHER" id="PTHR11926:SF1050">
    <property type="entry name" value="GLYCOSYLTRANSFERASE"/>
    <property type="match status" value="1"/>
</dbReference>
<dbReference type="OMA" id="ASDWHAG"/>
<evidence type="ECO:0000256" key="1">
    <source>
        <dbReference type="ARBA" id="ARBA00009995"/>
    </source>
</evidence>
<dbReference type="Proteomes" id="UP000006038">
    <property type="component" value="Chromosome 6"/>
</dbReference>
<evidence type="ECO:0000313" key="3">
    <source>
        <dbReference type="EnsemblPlants" id="OB06G27540.1"/>
    </source>
</evidence>
<dbReference type="Gene3D" id="3.40.50.2000">
    <property type="entry name" value="Glycogen Phosphorylase B"/>
    <property type="match status" value="2"/>
</dbReference>
<dbReference type="GO" id="GO:0080043">
    <property type="term" value="F:quercetin 3-O-glucosyltransferase activity"/>
    <property type="evidence" value="ECO:0007669"/>
    <property type="project" value="TreeGrafter"/>
</dbReference>
<comment type="similarity">
    <text evidence="1">Belongs to the UDP-glycosyltransferase family.</text>
</comment>
<dbReference type="PANTHER" id="PTHR11926">
    <property type="entry name" value="GLUCOSYL/GLUCURONOSYL TRANSFERASES"/>
    <property type="match status" value="1"/>
</dbReference>
<dbReference type="HOGENOM" id="CLU_951150_0_0_1"/>
<dbReference type="EnsemblPlants" id="OB06G27540.1">
    <property type="protein sequence ID" value="OB06G27540.1"/>
    <property type="gene ID" value="OB06G27540"/>
</dbReference>
<dbReference type="Gramene" id="OB06G27540.1">
    <property type="protein sequence ID" value="OB06G27540.1"/>
    <property type="gene ID" value="OB06G27540"/>
</dbReference>
<accession>J3MFG0</accession>
<dbReference type="SUPFAM" id="SSF53756">
    <property type="entry name" value="UDP-Glycosyltransferase/glycogen phosphorylase"/>
    <property type="match status" value="1"/>
</dbReference>
<proteinExistence type="inferred from homology"/>
<protein>
    <submittedName>
        <fullName evidence="3">Uncharacterized protein</fullName>
    </submittedName>
</protein>
<name>J3MFG0_ORYBR</name>
<dbReference type="STRING" id="4533.J3MFG0"/>
<dbReference type="eggNOG" id="KOG1192">
    <property type="taxonomic scope" value="Eukaryota"/>
</dbReference>
<keyword evidence="4" id="KW-1185">Reference proteome</keyword>
<reference evidence="3" key="1">
    <citation type="journal article" date="2013" name="Nat. Commun.">
        <title>Whole-genome sequencing of Oryza brachyantha reveals mechanisms underlying Oryza genome evolution.</title>
        <authorList>
            <person name="Chen J."/>
            <person name="Huang Q."/>
            <person name="Gao D."/>
            <person name="Wang J."/>
            <person name="Lang Y."/>
            <person name="Liu T."/>
            <person name="Li B."/>
            <person name="Bai Z."/>
            <person name="Luis Goicoechea J."/>
            <person name="Liang C."/>
            <person name="Chen C."/>
            <person name="Zhang W."/>
            <person name="Sun S."/>
            <person name="Liao Y."/>
            <person name="Zhang X."/>
            <person name="Yang L."/>
            <person name="Song C."/>
            <person name="Wang M."/>
            <person name="Shi J."/>
            <person name="Liu G."/>
            <person name="Liu J."/>
            <person name="Zhou H."/>
            <person name="Zhou W."/>
            <person name="Yu Q."/>
            <person name="An N."/>
            <person name="Chen Y."/>
            <person name="Cai Q."/>
            <person name="Wang B."/>
            <person name="Liu B."/>
            <person name="Min J."/>
            <person name="Huang Y."/>
            <person name="Wu H."/>
            <person name="Li Z."/>
            <person name="Zhang Y."/>
            <person name="Yin Y."/>
            <person name="Song W."/>
            <person name="Jiang J."/>
            <person name="Jackson S.A."/>
            <person name="Wing R.A."/>
            <person name="Wang J."/>
            <person name="Chen M."/>
        </authorList>
    </citation>
    <scope>NUCLEOTIDE SEQUENCE [LARGE SCALE GENOMIC DNA]</scope>
    <source>
        <strain evidence="3">cv. IRGC 101232</strain>
    </source>
</reference>
<feature type="region of interest" description="Disordered" evidence="2">
    <location>
        <begin position="170"/>
        <end position="262"/>
    </location>
</feature>